<keyword evidence="7" id="KW-0663">Pyridoxal phosphate</keyword>
<dbReference type="InterPro" id="IPR001242">
    <property type="entry name" value="Condensation_dom"/>
</dbReference>
<dbReference type="SMART" id="SM00823">
    <property type="entry name" value="PKS_PP"/>
    <property type="match status" value="2"/>
</dbReference>
<dbReference type="InterPro" id="IPR029058">
    <property type="entry name" value="AB_hydrolase_fold"/>
</dbReference>
<dbReference type="CDD" id="cd19531">
    <property type="entry name" value="LCL_NRPS-like"/>
    <property type="match status" value="1"/>
</dbReference>
<dbReference type="CDD" id="cd12116">
    <property type="entry name" value="A_NRPS_Ta1_like"/>
    <property type="match status" value="1"/>
</dbReference>
<dbReference type="RefSeq" id="WP_290260779.1">
    <property type="nucleotide sequence ID" value="NZ_JAUFQG010000004.1"/>
</dbReference>
<dbReference type="PROSITE" id="PS00606">
    <property type="entry name" value="KS3_1"/>
    <property type="match status" value="1"/>
</dbReference>
<dbReference type="NCBIfam" id="TIGR01733">
    <property type="entry name" value="AA-adenyl-dom"/>
    <property type="match status" value="3"/>
</dbReference>
<dbReference type="Gene3D" id="3.30.559.30">
    <property type="entry name" value="Nonribosomal peptide synthetase, condensation domain"/>
    <property type="match status" value="2"/>
</dbReference>
<dbReference type="Gene3D" id="1.10.1240.100">
    <property type="match status" value="1"/>
</dbReference>
<comment type="cofactor">
    <cofactor evidence="2">
        <name>pantetheine 4'-phosphate</name>
        <dbReference type="ChEBI" id="CHEBI:47942"/>
    </cofactor>
</comment>
<accession>A0ABV8V936</accession>
<keyword evidence="5" id="KW-0597">Phosphoprotein</keyword>
<dbReference type="InterPro" id="IPR014031">
    <property type="entry name" value="Ketoacyl_synth_C"/>
</dbReference>
<organism evidence="12 13">
    <name type="scientific">Simiduia curdlanivorans</name>
    <dbReference type="NCBI Taxonomy" id="1492769"/>
    <lineage>
        <taxon>Bacteria</taxon>
        <taxon>Pseudomonadati</taxon>
        <taxon>Pseudomonadota</taxon>
        <taxon>Gammaproteobacteria</taxon>
        <taxon>Cellvibrionales</taxon>
        <taxon>Cellvibrionaceae</taxon>
        <taxon>Simiduia</taxon>
    </lineage>
</organism>
<dbReference type="InterPro" id="IPR001227">
    <property type="entry name" value="Ac_transferase_dom_sf"/>
</dbReference>
<dbReference type="InterPro" id="IPR014030">
    <property type="entry name" value="Ketoacyl_synth_N"/>
</dbReference>
<dbReference type="EMBL" id="JBHSCX010000025">
    <property type="protein sequence ID" value="MFC4364431.1"/>
    <property type="molecule type" value="Genomic_DNA"/>
</dbReference>
<sequence>MQLGTRESSISFTSIQESFRHQARQTPNNLCIRIPKSKADNAWELTYKEVDCWSDALANQLREAGINLGDRVGLCVERSAAAIAAMLAIAKCGAVYVPISPDYPKARTEFMAEDAELKLAFATPIFANKMTRVGVKTLLLEERPCSTGQEAECPIVTVSKDQPAYIIYTSGSTGRPKGVEVPHRGILRLVAPRNTYCNFNNSRRFLQLAPLFFDAATLEVWAPLLNGGCCVVQPGDGIPDPTLLANVLKEEKVTSLWLTSSLFNWLVDNDALAGVPVEELLVGGEALSLAHIKRAQEQLPNTQLINGYGPTETTTFACCYPIPRPIPEQWTAVPIGRPIHETQIFVCDAELREVALGQQGELLITGDGVSLGYLNLPERTLESFQQLRLGGESRRAYRTGDQVRINAEGLVEYIGRIDDQVKISGYRIELGEINNCLTSHPEIRDAAVVVHTNDKGGKRLISYMVARSATAKPPIGDIRCYVHAALPHYMVPNAWIFLDKLPLTDNGKLDRRALPAPVSSRPDIGVELVEAKDDAEAFVVQLWRDHLGLDDVGVNDRYFELGGTSISAVNFVAQLSQDLGQRIPIATFFYAPTIRSFVAALWSDHHETMAKKFPHLVSNYETEEQDLSQYQVNASDDDIAIIGYAGRFAGAEDTDSLWRNLCQNIEALRFASDDELRSAGVSEENIQDPDYIRAYFSLDDLEYFDAGFFGYQPREAELMDPQHRIFLEQAWAALDNAGYSDTERYTNKISVFGGIARDAYSHNYVSKHSTYQEDISEFYVNMGNDKNFPATRVAYQLNLRGPAASIQTACSSGGTALHLAIQSLKSGDCDIAVIGGCRALVPQKSGYRLVEEGALSNDGHLRAFDAQASGMVRGSGAAFVVIKRLKEAVADKDCIRAIIKATAINNDGNAKVGYTAPSVEGQSEVITKALVLSGVAADSIGYVEAHGTGTLLGDPIEVAALTKAYRRFTDAKGYSRIGSIKTNIGHTDAGSAIAGMIKSIMVLEHGKIPASLNYTSPNPNIDFANSPFQVSDTLQDWPIKNGESRYAAVSSFGLGGTNFHAILEQAPKRIQNDRPAQRPFELLTLSAKSTTSLNANIASVRAYLQNHPDLNTADLAYSLNNFRANFNERAIIVVESSNGKPVLIERRSKSDAQKFALNFPSFEVKPGLAHTLYQSEPVFRRYMDLCADIFSSDYSIDVLACLYPEKANKDGSLADLATYFAAKFCLEYAYAKLWIHWTEMPALILTGRSSLAVTACIADMLSVHKAIGVNQALATTILAAGNKQALDDVLGDIIPAVAKVKLLSTVTGNIISIPDLMSAEIWLSHISDKEADNAAEPAQPLLDEKIDTLLAGVRYFYAHVGRLAERSPIPDARLIARQEKISPEDSAYLINAADQEQYQHRTLAQSLGQFWLAGNKVNWPNFYDGQLVRKVPLPTFKFDRKRYLIDLPERDPKVLLFQASSEAELQNSVKLWRDHIEQQATIGESANSLSEMSLPLSKLSGLYRTGIASITPSHLAKTVRDASSLITSSAKAISEKNETIYLLPGGGAHFLNMGKGLYERHNVFRQAVDAGFALFGANTGHDLRALVFPADHNSTYAEAQLKRPSLQLPAIFILQIALAKLWSHWGAKPDALIGHSLGENTAACLAGVLSFEDALGLVSLRGQLFESVTPGGMLSVALAAEQAREYLGEELDLATINSPAQCTISGPTAALTALKKQLDKDAVDAQLIPIDIAAHSRYLDPILEPFRDYLASVSLQPPKVPFISNTTGTWITSEQATSPDYWVNHLRTTVRFSDGVQTLLQKPNRIFLEVGPGKILGSLIKLHDHAVTNQTLSSLRHAKEDMADVVFSLNTAAKLWSLGVNIDWLQIDRDLPNSCLLLPLTPPSAQPTNTGNPLETQTNPTAMPLLANFNLASLPALDHSHGVKAAVNRREFIETTIKGIIFDMSGLAPDSLDTSATFVDLGFDSLFLTQANGRMKKIFKLKLTLKHLMSEAPTIARLSDYIEECLPAGALQEEIAASAPVAPVQAPAIPVGNPTANINHQALNGIDTGSLAYVLATQIQASNALLSILQGSQSNQLMPLANGPAVPASVPTKKLSQSPKPETPASVKTEAEDSPKEVLGHGPFRPIVKSITGELTQQQSEFLQEFIAMYADKTKGSKQLAADIRPYYADPRTVLGFKSIWKEITYSIVAKRSKGARTWDVDGNEYVDCMGGFGAIFFGHAPDFIMDAIKAQADLSVDYGPQSAMAGETARLICEVTGYDRVSFCNTGSEAVLAATRIARTVTGNDLIVTFSGDYHGIFDEMLIRSQVIGGQRRNQPIAPGIPKDSNSNILMLAYDDPESLQIIKDRADEIAAVLIEPIQSRFPEIQPKEFIHQLREITRDAEIPLIFDEVITGFRLHPRGAQAWFDVEADLSCYGKVIGGGMPIGVVAGRARYMDVLDGGPWQYGDDSFPEAGVTYFAGTFVRHPLAIAASNAVIKRIKAEGAQLHQALNYKTAIFAERVNKHYREQDIPVEIIYFGSVFLVRYKGEPDFEFLFFLILRINGGHHIWGPRPGFMTVAHSQEDIETLINAFIIAGNEFRRGGFFHAKEDRPEERYPWTAAQSELWLACKLGDAASAAYNEQVCFAIDKDIDTLSMEFATDRTINRHPSLRCVVAPDEQGMLVKPYMRPEFRHVDLSDLDREAAEAEYQRLAAENIDKPFNFFTGPLLRTLVVKIAANDSRLCVASSHLVSDGWSLEKVMEDIAGYYTAIYQGRHYRGKAVPHLSEFFAAKAIQAGSDEYVEAKEFWCSQYRNNIPAALELPLDHLRPNIRNFNGERHEYRFNNSIMKPLRAYAKEQGCTSFVLLLTAFKLLLSRLSGQQDIVVGVPSAGQPNIGLPTLIAHDVSYLPLRSHIDPNQTFQQLLLKVRDNFLDAKDNQDFSFGELLQSINIPRQAGRLPLVSANFNLDFPFNPLNFDDAKATFLTTPRNHVKYDLSFNLTDEGDFLRVEVDHCSDLFDSVTVERWVNNFLELLKHIGTDPNSPISKLRMDSIDEQERMLNQWNDTKKDYPLENATLQNLIEAQANRTPADIAVIYEGDSLSYQELNQKANQLAHYLRSIGVSRNEPVALLQDRSLTLPIHLLAILKAGGAYLPLDPSYPPERINYLLLEAGVKIVLCDDSYKTLIPEGVTGLQVRDLAGLTQNQPVHELASTNTPDDLAYIIYTSGSTGQPKGVMVEHKSICNRLFWMQEDFALNSTDRVLQKTPYTFDVSVWEFFLPLISGAAVVMAKPDGHKDSNYLAATIAQQNISLIHFVPSMLALFLSDYHATTGKLNRVVCSGEALSLELQARFFSLYKHTELHNYYGPTEAAVDVTKWQCSPTSPYSSVPIGRAVANTQIYILNEFMQPVAEGVIGEIYIGGVQVARGYINKPELTQERFVDNPFQQSNQNASPKLYKTGDLGRFLENGAIEYLGRNDFQVKVRGLRIELGEIENGINQHPAVNTSAVIAKEIGENDTRLIAYIVPNSNYTLDLGDLKAHLAKKLPDYMLPQHLVNLTSMPLTSSGKVDRKALPELERDVKKPGPEAPLDDTERKLADIWCSTLSINRVDPNDDFFLIGGHSLLGVKLLAAINSAFSTHFNLRELFLAPSIKLQASLISDSKATSTQSNIAPYEGKEVPPATSQQQRLWYLEQIDPDANNFTMEASFFVRGKLNLVELERAVNLVISRHQVLRTNFEFKENQLLQKVSASRSINLIVRPLEKQIADSETSISDFINSRISKKQDIEKDNLFEVEVFKIADDNHLLILFAHHIIFDGWSFDLLMQEISTVYGSSSASLPPLPIQYADYAFWQKNYLQSEAMQRQLKFWLETLSGDLPILALPEDYNRPARQASKSKSVPIAISESKLNEIEHFCKASGCTLFMFFIAAYTLTLHRHSRQSDIIIGAPVSGRSASNVGDLLGFFVNTIALRMTINPKLSFNDWLTHIKAICIDSYANQDLPFEELVKHINPERDLSRSPIFQAFFLFEDIRDRKTDLHDLSLEPLEVKRSAVQTDIDLWLKRRSSDVIGGLDYPIELFSENTATSLAQSFSFIIDAVTNEPTITLAKLFAANDDELAALNNWNNTSENFGDELFLERFKSSVKRNPEKRAVSSHNQALDYQTLDQRSNQLAHFLIQEGVARGSLVAICLDRSVDLLVGTLAIWKAGATYVPLDPEYPHARLQYMLEAANIHVILTQQSLTDVASAYSCRRICIDQERTEVEKQLTTNPQIDISAHDLAYIIFTSGSTGKPKGVKVPHGAVNNFLMSMAAKPGMNSTDRLLAVTSLSFDIAVLELYLPLLVGGELIIASAEDVIDGLKLKNIFEQESISFMQATPSTWRMLLADGWLGASNIKILCGGEAFPIDLARKLLLISENVWNMYGPTETTVWSSCEQLTLPLDNISIGKPIANTQCYILNENLEVLPIGVPGELYIGGQGVTQGYLGQEGLTKERFLQIPGLQSNAPLYRTGDLAYWQSTGKLKYLRRVDNQVKLRGYRLELGEVEAVLNENPTIQECAAVVHEFSLTDSRLVAYVRLAQGEHLTSSEMRQFLRTKLPDYMVPQLFIEVDKMPLTPNGKVDRNNLPKPIQGESTQTTFLEPSTDIEISVTTLCSELLNKSPISVDSLFFDIGGHSLLALEFIHKIQAQHNVRITPLEVLTNSLGQLSATIERMSSLNDAPVPEAGTEMQDIPVKKKGFIGRILESLG</sequence>
<dbReference type="Pfam" id="PF00202">
    <property type="entry name" value="Aminotran_3"/>
    <property type="match status" value="1"/>
</dbReference>
<dbReference type="Gene3D" id="3.40.366.10">
    <property type="entry name" value="Malonyl-Coenzyme A Acyl Carrier Protein, domain 2"/>
    <property type="match status" value="2"/>
</dbReference>
<comment type="caution">
    <text evidence="12">The sequence shown here is derived from an EMBL/GenBank/DDBJ whole genome shotgun (WGS) entry which is preliminary data.</text>
</comment>
<dbReference type="PANTHER" id="PTHR45527">
    <property type="entry name" value="NONRIBOSOMAL PEPTIDE SYNTHETASE"/>
    <property type="match status" value="1"/>
</dbReference>
<dbReference type="InterPro" id="IPR045851">
    <property type="entry name" value="AMP-bd_C_sf"/>
</dbReference>
<dbReference type="SUPFAM" id="SSF55048">
    <property type="entry name" value="Probable ACP-binding domain of malonyl-CoA ACP transacylase"/>
    <property type="match status" value="1"/>
</dbReference>
<comment type="similarity">
    <text evidence="8">In the C-terminal section; belongs to the NRP synthetase family.</text>
</comment>
<dbReference type="PROSITE" id="PS52004">
    <property type="entry name" value="KS3_2"/>
    <property type="match status" value="1"/>
</dbReference>
<dbReference type="InterPro" id="IPR010071">
    <property type="entry name" value="AA_adenyl_dom"/>
</dbReference>
<dbReference type="SUPFAM" id="SSF52777">
    <property type="entry name" value="CoA-dependent acyltransferases"/>
    <property type="match status" value="4"/>
</dbReference>
<dbReference type="Gene3D" id="3.40.47.10">
    <property type="match status" value="1"/>
</dbReference>
<dbReference type="InterPro" id="IPR000873">
    <property type="entry name" value="AMP-dep_synth/lig_dom"/>
</dbReference>
<dbReference type="Gene3D" id="3.90.1150.10">
    <property type="entry name" value="Aspartate Aminotransferase, domain 1"/>
    <property type="match status" value="1"/>
</dbReference>
<dbReference type="InterPro" id="IPR036736">
    <property type="entry name" value="ACP-like_sf"/>
</dbReference>
<dbReference type="Gene3D" id="3.30.300.30">
    <property type="match status" value="3"/>
</dbReference>
<feature type="compositionally biased region" description="Basic and acidic residues" evidence="9">
    <location>
        <begin position="2109"/>
        <end position="2119"/>
    </location>
</feature>
<dbReference type="InterPro" id="IPR009081">
    <property type="entry name" value="PP-bd_ACP"/>
</dbReference>
<dbReference type="Gene3D" id="3.30.70.250">
    <property type="entry name" value="Malonyl-CoA ACP transacylase, ACP-binding"/>
    <property type="match status" value="1"/>
</dbReference>
<dbReference type="InterPro" id="IPR014043">
    <property type="entry name" value="Acyl_transferase_dom"/>
</dbReference>
<evidence type="ECO:0000256" key="2">
    <source>
        <dbReference type="ARBA" id="ARBA00001957"/>
    </source>
</evidence>
<dbReference type="InterPro" id="IPR023213">
    <property type="entry name" value="CAT-like_dom_sf"/>
</dbReference>
<dbReference type="InterPro" id="IPR025110">
    <property type="entry name" value="AMP-bd_C"/>
</dbReference>
<evidence type="ECO:0000256" key="3">
    <source>
        <dbReference type="ARBA" id="ARBA00005194"/>
    </source>
</evidence>
<dbReference type="InterPro" id="IPR020806">
    <property type="entry name" value="PKS_PP-bd"/>
</dbReference>
<evidence type="ECO:0000256" key="8">
    <source>
        <dbReference type="ARBA" id="ARBA00029443"/>
    </source>
</evidence>
<dbReference type="InterPro" id="IPR015421">
    <property type="entry name" value="PyrdxlP-dep_Trfase_major"/>
</dbReference>
<evidence type="ECO:0000259" key="10">
    <source>
        <dbReference type="PROSITE" id="PS50075"/>
    </source>
</evidence>
<feature type="domain" description="Carrier" evidence="10">
    <location>
        <begin position="530"/>
        <end position="605"/>
    </location>
</feature>
<reference evidence="13" key="1">
    <citation type="journal article" date="2019" name="Int. J. Syst. Evol. Microbiol.">
        <title>The Global Catalogue of Microorganisms (GCM) 10K type strain sequencing project: providing services to taxonomists for standard genome sequencing and annotation.</title>
        <authorList>
            <consortium name="The Broad Institute Genomics Platform"/>
            <consortium name="The Broad Institute Genome Sequencing Center for Infectious Disease"/>
            <person name="Wu L."/>
            <person name="Ma J."/>
        </authorList>
    </citation>
    <scope>NUCLEOTIDE SEQUENCE [LARGE SCALE GENOMIC DNA]</scope>
    <source>
        <strain evidence="13">CECT 8570</strain>
    </source>
</reference>
<dbReference type="Pfam" id="PF13193">
    <property type="entry name" value="AMP-binding_C"/>
    <property type="match status" value="3"/>
</dbReference>
<dbReference type="Gene3D" id="2.30.38.10">
    <property type="entry name" value="Luciferase, Domain 3"/>
    <property type="match status" value="3"/>
</dbReference>
<feature type="domain" description="Carrier" evidence="10">
    <location>
        <begin position="4608"/>
        <end position="4689"/>
    </location>
</feature>
<dbReference type="Pfam" id="PF00109">
    <property type="entry name" value="ketoacyl-synt"/>
    <property type="match status" value="1"/>
</dbReference>
<dbReference type="SMART" id="SM00825">
    <property type="entry name" value="PKS_KS"/>
    <property type="match status" value="1"/>
</dbReference>
<evidence type="ECO:0000256" key="1">
    <source>
        <dbReference type="ARBA" id="ARBA00001933"/>
    </source>
</evidence>
<feature type="domain" description="Carrier" evidence="10">
    <location>
        <begin position="3562"/>
        <end position="3637"/>
    </location>
</feature>
<dbReference type="InterPro" id="IPR016035">
    <property type="entry name" value="Acyl_Trfase/lysoPLipase"/>
</dbReference>
<evidence type="ECO:0000313" key="13">
    <source>
        <dbReference type="Proteomes" id="UP001595840"/>
    </source>
</evidence>
<dbReference type="Proteomes" id="UP001595840">
    <property type="component" value="Unassembled WGS sequence"/>
</dbReference>
<evidence type="ECO:0000256" key="5">
    <source>
        <dbReference type="ARBA" id="ARBA00022553"/>
    </source>
</evidence>
<dbReference type="InterPro" id="IPR006162">
    <property type="entry name" value="Ppantetheine_attach_site"/>
</dbReference>
<keyword evidence="13" id="KW-1185">Reference proteome</keyword>
<dbReference type="SUPFAM" id="SSF56801">
    <property type="entry name" value="Acetyl-CoA synthetase-like"/>
    <property type="match status" value="3"/>
</dbReference>
<dbReference type="InterPro" id="IPR015422">
    <property type="entry name" value="PyrdxlP-dep_Trfase_small"/>
</dbReference>
<dbReference type="CDD" id="cd12117">
    <property type="entry name" value="A_NRPS_Srf_like"/>
    <property type="match status" value="1"/>
</dbReference>
<dbReference type="PANTHER" id="PTHR45527:SF1">
    <property type="entry name" value="FATTY ACID SYNTHASE"/>
    <property type="match status" value="1"/>
</dbReference>
<dbReference type="InterPro" id="IPR016036">
    <property type="entry name" value="Malonyl_transacylase_ACP-bd"/>
</dbReference>
<dbReference type="Gene3D" id="3.30.559.10">
    <property type="entry name" value="Chloramphenicol acetyltransferase-like domain"/>
    <property type="match status" value="2"/>
</dbReference>
<dbReference type="InterPro" id="IPR005814">
    <property type="entry name" value="Aminotrans_3"/>
</dbReference>
<evidence type="ECO:0000259" key="11">
    <source>
        <dbReference type="PROSITE" id="PS52004"/>
    </source>
</evidence>
<keyword evidence="4" id="KW-0596">Phosphopantetheine</keyword>
<evidence type="ECO:0000256" key="9">
    <source>
        <dbReference type="SAM" id="MobiDB-lite"/>
    </source>
</evidence>
<dbReference type="Pfam" id="PF00668">
    <property type="entry name" value="Condensation"/>
    <property type="match status" value="2"/>
</dbReference>
<dbReference type="Gene3D" id="3.40.50.980">
    <property type="match status" value="6"/>
</dbReference>
<dbReference type="InterPro" id="IPR049704">
    <property type="entry name" value="Aminotrans_3_PPA_site"/>
</dbReference>
<dbReference type="SUPFAM" id="SSF53383">
    <property type="entry name" value="PLP-dependent transferases"/>
    <property type="match status" value="1"/>
</dbReference>
<dbReference type="Pfam" id="PF00550">
    <property type="entry name" value="PP-binding"/>
    <property type="match status" value="4"/>
</dbReference>
<dbReference type="PROSITE" id="PS50075">
    <property type="entry name" value="CARRIER"/>
    <property type="match status" value="4"/>
</dbReference>
<feature type="region of interest" description="Disordered" evidence="9">
    <location>
        <begin position="2088"/>
        <end position="2119"/>
    </location>
</feature>
<dbReference type="InterPro" id="IPR016039">
    <property type="entry name" value="Thiolase-like"/>
</dbReference>
<feature type="domain" description="Carrier" evidence="10">
    <location>
        <begin position="1931"/>
        <end position="2006"/>
    </location>
</feature>
<dbReference type="InterPro" id="IPR032821">
    <property type="entry name" value="PKS_assoc"/>
</dbReference>
<dbReference type="InterPro" id="IPR020841">
    <property type="entry name" value="PKS_Beta-ketoAc_synthase_dom"/>
</dbReference>
<evidence type="ECO:0000256" key="4">
    <source>
        <dbReference type="ARBA" id="ARBA00022450"/>
    </source>
</evidence>
<evidence type="ECO:0000313" key="12">
    <source>
        <dbReference type="EMBL" id="MFC4364431.1"/>
    </source>
</evidence>
<dbReference type="InterPro" id="IPR018201">
    <property type="entry name" value="Ketoacyl_synth_AS"/>
</dbReference>
<name>A0ABV8V936_9GAMM</name>
<comment type="pathway">
    <text evidence="3">Lipid metabolism; fatty acid biosynthesis.</text>
</comment>
<dbReference type="InterPro" id="IPR015424">
    <property type="entry name" value="PyrdxlP-dep_Trfase"/>
</dbReference>
<evidence type="ECO:0000256" key="6">
    <source>
        <dbReference type="ARBA" id="ARBA00022679"/>
    </source>
</evidence>
<dbReference type="CDD" id="cd05930">
    <property type="entry name" value="A_NRPS"/>
    <property type="match status" value="1"/>
</dbReference>
<dbReference type="Gene3D" id="3.40.640.10">
    <property type="entry name" value="Type I PLP-dependent aspartate aminotransferase-like (Major domain)"/>
    <property type="match status" value="1"/>
</dbReference>
<dbReference type="Gene3D" id="3.40.50.1820">
    <property type="entry name" value="alpha/beta hydrolase"/>
    <property type="match status" value="1"/>
</dbReference>
<comment type="cofactor">
    <cofactor evidence="1">
        <name>pyridoxal 5'-phosphate</name>
        <dbReference type="ChEBI" id="CHEBI:597326"/>
    </cofactor>
</comment>
<dbReference type="Gene3D" id="3.30.70.3290">
    <property type="match status" value="2"/>
</dbReference>
<protein>
    <submittedName>
        <fullName evidence="12">Non-ribosomal peptide synthetase/type I polyketide synthase</fullName>
    </submittedName>
</protein>
<dbReference type="SUPFAM" id="SSF47336">
    <property type="entry name" value="ACP-like"/>
    <property type="match status" value="4"/>
</dbReference>
<dbReference type="PROSITE" id="PS00600">
    <property type="entry name" value="AA_TRANSFER_CLASS_3"/>
    <property type="match status" value="1"/>
</dbReference>
<evidence type="ECO:0000256" key="7">
    <source>
        <dbReference type="ARBA" id="ARBA00022898"/>
    </source>
</evidence>
<dbReference type="NCBIfam" id="NF003417">
    <property type="entry name" value="PRK04813.1"/>
    <property type="match status" value="3"/>
</dbReference>
<dbReference type="InterPro" id="IPR020845">
    <property type="entry name" value="AMP-binding_CS"/>
</dbReference>
<dbReference type="SMART" id="SM00827">
    <property type="entry name" value="PKS_AT"/>
    <property type="match status" value="1"/>
</dbReference>
<keyword evidence="6" id="KW-0808">Transferase</keyword>
<dbReference type="Pfam" id="PF00698">
    <property type="entry name" value="Acyl_transf_1"/>
    <property type="match status" value="1"/>
</dbReference>
<proteinExistence type="inferred from homology"/>
<dbReference type="Pfam" id="PF02801">
    <property type="entry name" value="Ketoacyl-synt_C"/>
    <property type="match status" value="1"/>
</dbReference>
<dbReference type="CDD" id="cd00610">
    <property type="entry name" value="OAT_like"/>
    <property type="match status" value="1"/>
</dbReference>
<dbReference type="PROSITE" id="PS00455">
    <property type="entry name" value="AMP_BINDING"/>
    <property type="match status" value="3"/>
</dbReference>
<gene>
    <name evidence="12" type="ORF">ACFOX3_19135</name>
</gene>
<feature type="domain" description="Ketosynthase family 3 (KS3)" evidence="11">
    <location>
        <begin position="636"/>
        <end position="1065"/>
    </location>
</feature>
<dbReference type="CDD" id="cd00833">
    <property type="entry name" value="PKS"/>
    <property type="match status" value="1"/>
</dbReference>
<dbReference type="PROSITE" id="PS00012">
    <property type="entry name" value="PHOSPHOPANTETHEINE"/>
    <property type="match status" value="1"/>
</dbReference>
<dbReference type="SUPFAM" id="SSF53901">
    <property type="entry name" value="Thiolase-like"/>
    <property type="match status" value="1"/>
</dbReference>
<dbReference type="Pfam" id="PF16197">
    <property type="entry name" value="KAsynt_C_assoc"/>
    <property type="match status" value="1"/>
</dbReference>
<dbReference type="SUPFAM" id="SSF52151">
    <property type="entry name" value="FabD/lysophospholipase-like"/>
    <property type="match status" value="2"/>
</dbReference>
<dbReference type="Pfam" id="PF00501">
    <property type="entry name" value="AMP-binding"/>
    <property type="match status" value="3"/>
</dbReference>
<dbReference type="Gene3D" id="1.10.1200.10">
    <property type="entry name" value="ACP-like"/>
    <property type="match status" value="3"/>
</dbReference>